<dbReference type="AlphaFoldDB" id="A0A6S7H576"/>
<gene>
    <name evidence="2" type="ORF">PACLA_8A049731</name>
</gene>
<reference evidence="2" key="1">
    <citation type="submission" date="2020-04" db="EMBL/GenBank/DDBJ databases">
        <authorList>
            <person name="Alioto T."/>
            <person name="Alioto T."/>
            <person name="Gomez Garrido J."/>
        </authorList>
    </citation>
    <scope>NUCLEOTIDE SEQUENCE</scope>
    <source>
        <strain evidence="2">A484AB</strain>
    </source>
</reference>
<evidence type="ECO:0000313" key="3">
    <source>
        <dbReference type="Proteomes" id="UP001152795"/>
    </source>
</evidence>
<dbReference type="Pfam" id="PF25273">
    <property type="entry name" value="DUF7869"/>
    <property type="match status" value="1"/>
</dbReference>
<accession>A0A6S7H576</accession>
<keyword evidence="3" id="KW-1185">Reference proteome</keyword>
<dbReference type="EMBL" id="CACRXK020003260">
    <property type="protein sequence ID" value="CAB3998072.1"/>
    <property type="molecule type" value="Genomic_DNA"/>
</dbReference>
<dbReference type="PANTHER" id="PTHR33153:SF3">
    <property type="entry name" value="TRAFFICKING PROTEIN PARTICLE COMPLEX SUBUNIT 11 DOMAIN-CONTAINING PROTEIN"/>
    <property type="match status" value="1"/>
</dbReference>
<dbReference type="PANTHER" id="PTHR33153">
    <property type="entry name" value="MYND-TYPE DOMAIN-CONTAINING PROTEIN"/>
    <property type="match status" value="1"/>
</dbReference>
<evidence type="ECO:0000313" key="2">
    <source>
        <dbReference type="EMBL" id="CAB3998072.1"/>
    </source>
</evidence>
<name>A0A6S7H576_PARCT</name>
<comment type="caution">
    <text evidence="2">The sequence shown here is derived from an EMBL/GenBank/DDBJ whole genome shotgun (WGS) entry which is preliminary data.</text>
</comment>
<protein>
    <recommendedName>
        <fullName evidence="1">DUF7869 domain-containing protein</fullName>
    </recommendedName>
</protein>
<dbReference type="OrthoDB" id="5985260at2759"/>
<sequence>MESEEFNTSELEEPDFSSEVESCISPLSLTVDNAASPCSYNTSELDVDDSTARFTFSSTSLKSDCSLDDYNQLSLANGFCDSPVGHSTVVETCADLDSSLGCYPISYSSDESRDENDQECASVDVERPFKEIGMLSYRESNAYLKSIAEVRTIECCNEKCILKIEFAQLILARQSFQQLSSKGKKQWILEYLTQHDKQGKASSVLFVVRGYSVCKTAWTLIYGIERKMFHNMITLHRSGKCEIATPYKKRRKTKTFIAKVWMESTFAKIGDKMPDNVRIHLPCYLDFTILYQYMLADLTSVGDEVVCYSQFCKMMKDDFKDVSIPKATRLTKCDICIMLKEEKQKTMDKVARNYYDMLYSQHNQLQREEREKYYHHRQKAKSKPDKVTCVIIDGMDQMKLLIPKMLNQAKAYASAWRLKTHLTGVINHGREALGYFDLNQWPHDSNLTLNVLLHVILRMNPIPDKLYLQMDNCWRENKNQFVLTFLGVLVQLDIFKKVKINFLMKGHTHEDCDQLFSRYGTKLSSNNVVTVEDMMTMFEESYSPSPIACLLNQMFDIREWLTPVNAQLHNISNPHVFVIEKNTANIVVLRYKNWSRDLEWKPHNDPANGIPILTPNVDVPITVPNLVPSSPDKVDLQRLERDIPKFLDNSRVITQEQREWWHRWFSNSQKVYGPAPPKPNTWLLNDLKQKKANCIITNDQETRNEEDGNEIPSGVPDDVPKIVAAQCGEIPEVYVGSYRKRTTVTTVDNVWDHVLVESLVAVNLENYNKVPVIGKVLEKKDNEFTIHYWKGSWNKKWEPWLHSERPWTDVLPKECVYLAAFTLNEGDKLSADTKRQMRLFLNGGQNQ</sequence>
<dbReference type="InterPro" id="IPR057191">
    <property type="entry name" value="DUF7869"/>
</dbReference>
<organism evidence="2 3">
    <name type="scientific">Paramuricea clavata</name>
    <name type="common">Red gorgonian</name>
    <name type="synonym">Violescent sea-whip</name>
    <dbReference type="NCBI Taxonomy" id="317549"/>
    <lineage>
        <taxon>Eukaryota</taxon>
        <taxon>Metazoa</taxon>
        <taxon>Cnidaria</taxon>
        <taxon>Anthozoa</taxon>
        <taxon>Octocorallia</taxon>
        <taxon>Malacalcyonacea</taxon>
        <taxon>Plexauridae</taxon>
        <taxon>Paramuricea</taxon>
    </lineage>
</organism>
<evidence type="ECO:0000259" key="1">
    <source>
        <dbReference type="Pfam" id="PF25273"/>
    </source>
</evidence>
<feature type="domain" description="DUF7869" evidence="1">
    <location>
        <begin position="411"/>
        <end position="597"/>
    </location>
</feature>
<dbReference type="Proteomes" id="UP001152795">
    <property type="component" value="Unassembled WGS sequence"/>
</dbReference>
<proteinExistence type="predicted"/>